<keyword evidence="10 15" id="KW-0472">Membrane</keyword>
<feature type="transmembrane region" description="Helical" evidence="15">
    <location>
        <begin position="205"/>
        <end position="224"/>
    </location>
</feature>
<dbReference type="GO" id="GO:0120236">
    <property type="term" value="P:negative regulation of post-translational protein targeting to membrane, translocation"/>
    <property type="evidence" value="ECO:0007669"/>
    <property type="project" value="EnsemblFungi"/>
</dbReference>
<feature type="active site" evidence="13">
    <location>
        <position position="309"/>
    </location>
</feature>
<keyword evidence="2 15" id="KW-0645">Protease</keyword>
<keyword evidence="7 14" id="KW-0862">Zinc</keyword>
<feature type="active site" description="Proton donor" evidence="13">
    <location>
        <position position="396"/>
    </location>
</feature>
<evidence type="ECO:0000256" key="4">
    <source>
        <dbReference type="ARBA" id="ARBA00022723"/>
    </source>
</evidence>
<dbReference type="GO" id="GO:0036503">
    <property type="term" value="P:ERAD pathway"/>
    <property type="evidence" value="ECO:0007669"/>
    <property type="project" value="EnsemblFungi"/>
</dbReference>
<keyword evidence="4 14" id="KW-0479">Metal-binding</keyword>
<evidence type="ECO:0000256" key="12">
    <source>
        <dbReference type="ARBA" id="ARBA00060927"/>
    </source>
</evidence>
<evidence type="ECO:0000256" key="3">
    <source>
        <dbReference type="ARBA" id="ARBA00022692"/>
    </source>
</evidence>
<keyword evidence="9 15" id="KW-0482">Metalloprotease</keyword>
<evidence type="ECO:0000256" key="13">
    <source>
        <dbReference type="PIRSR" id="PIRSR627057-1"/>
    </source>
</evidence>
<protein>
    <recommendedName>
        <fullName evidence="15">CAAX prenyl protease</fullName>
        <ecNumber evidence="15">3.4.24.84</ecNumber>
    </recommendedName>
</protein>
<evidence type="ECO:0000256" key="1">
    <source>
        <dbReference type="ARBA" id="ARBA00004477"/>
    </source>
</evidence>
<dbReference type="GO" id="GO:0005789">
    <property type="term" value="C:endoplasmic reticulum membrane"/>
    <property type="evidence" value="ECO:0007669"/>
    <property type="project" value="UniProtKB-SubCell"/>
</dbReference>
<dbReference type="STRING" id="1344416.A0A139AXZ9"/>
<dbReference type="GO" id="GO:0007323">
    <property type="term" value="P:peptide pheromone maturation"/>
    <property type="evidence" value="ECO:0007669"/>
    <property type="project" value="EnsemblFungi"/>
</dbReference>
<keyword evidence="5 15" id="KW-0378">Hydrolase</keyword>
<evidence type="ECO:0000256" key="5">
    <source>
        <dbReference type="ARBA" id="ARBA00022801"/>
    </source>
</evidence>
<evidence type="ECO:0000259" key="17">
    <source>
        <dbReference type="Pfam" id="PF16491"/>
    </source>
</evidence>
<evidence type="ECO:0000256" key="9">
    <source>
        <dbReference type="ARBA" id="ARBA00023049"/>
    </source>
</evidence>
<dbReference type="EC" id="3.4.24.84" evidence="15"/>
<feature type="domain" description="Peptidase M48" evidence="16">
    <location>
        <begin position="241"/>
        <end position="449"/>
    </location>
</feature>
<dbReference type="GO" id="GO:0005637">
    <property type="term" value="C:nuclear inner membrane"/>
    <property type="evidence" value="ECO:0007669"/>
    <property type="project" value="EnsemblFungi"/>
</dbReference>
<evidence type="ECO:0000313" key="19">
    <source>
        <dbReference type="Proteomes" id="UP000070544"/>
    </source>
</evidence>
<evidence type="ECO:0000256" key="8">
    <source>
        <dbReference type="ARBA" id="ARBA00022989"/>
    </source>
</evidence>
<dbReference type="CDD" id="cd07343">
    <property type="entry name" value="M48A_Zmpste24p_like"/>
    <property type="match status" value="1"/>
</dbReference>
<dbReference type="GO" id="GO:0004222">
    <property type="term" value="F:metalloendopeptidase activity"/>
    <property type="evidence" value="ECO:0007669"/>
    <property type="project" value="UniProtKB-UniRule"/>
</dbReference>
<keyword evidence="19" id="KW-1185">Reference proteome</keyword>
<dbReference type="Pfam" id="PF16491">
    <property type="entry name" value="Peptidase_M48_N"/>
    <property type="match status" value="1"/>
</dbReference>
<evidence type="ECO:0000313" key="18">
    <source>
        <dbReference type="EMBL" id="KXS21577.1"/>
    </source>
</evidence>
<dbReference type="GO" id="GO:0071586">
    <property type="term" value="P:CAAX-box protein processing"/>
    <property type="evidence" value="ECO:0007669"/>
    <property type="project" value="UniProtKB-UniRule"/>
</dbReference>
<dbReference type="InterPro" id="IPR032456">
    <property type="entry name" value="Peptidase_M48_N"/>
</dbReference>
<feature type="binding site" evidence="14">
    <location>
        <position position="312"/>
    </location>
    <ligand>
        <name>Zn(2+)</name>
        <dbReference type="ChEBI" id="CHEBI:29105"/>
        <note>catalytic</note>
    </ligand>
</feature>
<comment type="catalytic activity">
    <reaction evidence="11 15">
        <text>Hydrolyzes the peptide bond -P2-(S-farnesyl or geranylgeranyl)C-P1'-P2'-P3'-COOH where P1' and P2' are amino acids with aliphatic side chains and P3' is any C-terminal residue.</text>
        <dbReference type="EC" id="3.4.24.84"/>
    </reaction>
</comment>
<reference evidence="18 19" key="1">
    <citation type="journal article" date="2015" name="Genome Biol. Evol.">
        <title>Phylogenomic analyses indicate that early fungi evolved digesting cell walls of algal ancestors of land plants.</title>
        <authorList>
            <person name="Chang Y."/>
            <person name="Wang S."/>
            <person name="Sekimoto S."/>
            <person name="Aerts A.L."/>
            <person name="Choi C."/>
            <person name="Clum A."/>
            <person name="LaButti K.M."/>
            <person name="Lindquist E.A."/>
            <person name="Yee Ngan C."/>
            <person name="Ohm R.A."/>
            <person name="Salamov A.A."/>
            <person name="Grigoriev I.V."/>
            <person name="Spatafora J.W."/>
            <person name="Berbee M.L."/>
        </authorList>
    </citation>
    <scope>NUCLEOTIDE SEQUENCE [LARGE SCALE GENOMIC DNA]</scope>
    <source>
        <strain evidence="18 19">JEL478</strain>
    </source>
</reference>
<comment type="function">
    <text evidence="15">Proteolytically removes the C-terminal three residues of farnesylated proteins.</text>
</comment>
<gene>
    <name evidence="18" type="ORF">M427DRAFT_65593</name>
</gene>
<dbReference type="OMA" id="FVIEEKF"/>
<comment type="subcellular location">
    <subcellularLocation>
        <location evidence="1 15">Endoplasmic reticulum membrane</location>
        <topology evidence="1 15">Multi-pass membrane protein</topology>
    </subcellularLocation>
</comment>
<dbReference type="GO" id="GO:0046872">
    <property type="term" value="F:metal ion binding"/>
    <property type="evidence" value="ECO:0007669"/>
    <property type="project" value="UniProtKB-UniRule"/>
</dbReference>
<accession>A0A139AXZ9</accession>
<proteinExistence type="inferred from homology"/>
<evidence type="ECO:0000256" key="15">
    <source>
        <dbReference type="RuleBase" id="RU366005"/>
    </source>
</evidence>
<comment type="caution">
    <text evidence="15">Lacks conserved residue(s) required for the propagation of feature annotation.</text>
</comment>
<dbReference type="Gene3D" id="3.30.2010.10">
    <property type="entry name" value="Metalloproteases ('zincins'), catalytic domain"/>
    <property type="match status" value="1"/>
</dbReference>
<dbReference type="FunFam" id="3.30.2010.10:FF:000002">
    <property type="entry name" value="CAAX prenyl protease"/>
    <property type="match status" value="1"/>
</dbReference>
<sequence length="450" mass="50641">MAYKSAVLGFSFLVYSFETYIQYRQHKKLSEKHVPTALSQIVTQETFDKSQSYGRDRSLFLFVSSAYSQLQTAVILGFDLLPALWSSSAHVVSRVFVYVSRIRFGDNTPALTTALTSSPFADPAAVPEIATSLAFTGAFIIANQILSAPLSYYSTFVVEKRHGFNKSTFGTWIGDQVKTLLLAAGLGGPVLAAALWIVQKSGRQFYFYLWGFLLLFQLSMMHIYPNFIQPLFNTLTPLSPTTSLHAKIRALAERASFPMDKVFVVDGSRRSAHSNAYMYGFGNNKRIVLFDTLVEKADEEEVIAVLAHEIGHWKRNHVPVLLTIQQINMFLVFYTFSHFAHHPPLFASFNFPAPTNSTSYPTLIAFLLFSFVLGPWDSVAGLLLNLLSRKNEFEADAYAKSLREGEQLRGALVKLHIENLGNLNPDKWYSTYHYSHPPLVERLEALDKTD</sequence>
<comment type="cofactor">
    <cofactor evidence="14 15">
        <name>Zn(2+)</name>
        <dbReference type="ChEBI" id="CHEBI:29105"/>
    </cofactor>
    <text evidence="14 15">Binds 1 zinc ion per subunit.</text>
</comment>
<dbReference type="AlphaFoldDB" id="A0A139AXZ9"/>
<dbReference type="EMBL" id="KQ965732">
    <property type="protein sequence ID" value="KXS21577.1"/>
    <property type="molecule type" value="Genomic_DNA"/>
</dbReference>
<evidence type="ECO:0000259" key="16">
    <source>
        <dbReference type="Pfam" id="PF01435"/>
    </source>
</evidence>
<evidence type="ECO:0000256" key="14">
    <source>
        <dbReference type="PIRSR" id="PIRSR627057-2"/>
    </source>
</evidence>
<comment type="similarity">
    <text evidence="12 15">Belongs to the peptidase M48A family.</text>
</comment>
<feature type="domain" description="CAAX prenyl protease 1 N-terminal" evidence="17">
    <location>
        <begin position="25"/>
        <end position="234"/>
    </location>
</feature>
<dbReference type="Proteomes" id="UP000070544">
    <property type="component" value="Unassembled WGS sequence"/>
</dbReference>
<feature type="binding site" evidence="14">
    <location>
        <position position="308"/>
    </location>
    <ligand>
        <name>Zn(2+)</name>
        <dbReference type="ChEBI" id="CHEBI:29105"/>
        <note>catalytic</note>
    </ligand>
</feature>
<dbReference type="InterPro" id="IPR001915">
    <property type="entry name" value="Peptidase_M48"/>
</dbReference>
<dbReference type="GO" id="GO:0031204">
    <property type="term" value="P:post-translational protein targeting to membrane, translocation"/>
    <property type="evidence" value="ECO:0007669"/>
    <property type="project" value="EnsemblFungi"/>
</dbReference>
<keyword evidence="6 15" id="KW-0256">Endoplasmic reticulum</keyword>
<feature type="transmembrane region" description="Helical" evidence="15">
    <location>
        <begin position="179"/>
        <end position="199"/>
    </location>
</feature>
<dbReference type="OrthoDB" id="360839at2759"/>
<feature type="binding site" evidence="14">
    <location>
        <position position="392"/>
    </location>
    <ligand>
        <name>Zn(2+)</name>
        <dbReference type="ChEBI" id="CHEBI:29105"/>
        <note>catalytic</note>
    </ligand>
</feature>
<evidence type="ECO:0000256" key="11">
    <source>
        <dbReference type="ARBA" id="ARBA00044456"/>
    </source>
</evidence>
<name>A0A139AXZ9_GONPJ</name>
<evidence type="ECO:0000256" key="2">
    <source>
        <dbReference type="ARBA" id="ARBA00022670"/>
    </source>
</evidence>
<organism evidence="18 19">
    <name type="scientific">Gonapodya prolifera (strain JEL478)</name>
    <name type="common">Monoblepharis prolifera</name>
    <dbReference type="NCBI Taxonomy" id="1344416"/>
    <lineage>
        <taxon>Eukaryota</taxon>
        <taxon>Fungi</taxon>
        <taxon>Fungi incertae sedis</taxon>
        <taxon>Chytridiomycota</taxon>
        <taxon>Chytridiomycota incertae sedis</taxon>
        <taxon>Monoblepharidomycetes</taxon>
        <taxon>Monoblepharidales</taxon>
        <taxon>Gonapodyaceae</taxon>
        <taxon>Gonapodya</taxon>
    </lineage>
</organism>
<dbReference type="Pfam" id="PF01435">
    <property type="entry name" value="Peptidase_M48"/>
    <property type="match status" value="1"/>
</dbReference>
<keyword evidence="3 15" id="KW-0812">Transmembrane</keyword>
<evidence type="ECO:0000256" key="7">
    <source>
        <dbReference type="ARBA" id="ARBA00022833"/>
    </source>
</evidence>
<evidence type="ECO:0000256" key="6">
    <source>
        <dbReference type="ARBA" id="ARBA00022824"/>
    </source>
</evidence>
<dbReference type="InterPro" id="IPR027057">
    <property type="entry name" value="CAXX_Prtase_1"/>
</dbReference>
<dbReference type="PANTHER" id="PTHR10120">
    <property type="entry name" value="CAAX PRENYL PROTEASE 1"/>
    <property type="match status" value="1"/>
</dbReference>
<keyword evidence="8 15" id="KW-1133">Transmembrane helix</keyword>
<evidence type="ECO:0000256" key="10">
    <source>
        <dbReference type="ARBA" id="ARBA00023136"/>
    </source>
</evidence>